<protein>
    <recommendedName>
        <fullName evidence="9">Laminin G domain-containing protein</fullName>
    </recommendedName>
</protein>
<evidence type="ECO:0000256" key="5">
    <source>
        <dbReference type="PROSITE-ProRule" id="PRU01201"/>
    </source>
</evidence>
<evidence type="ECO:0000256" key="2">
    <source>
        <dbReference type="ARBA" id="ARBA00022737"/>
    </source>
</evidence>
<evidence type="ECO:0000256" key="3">
    <source>
        <dbReference type="ARBA" id="ARBA00023180"/>
    </source>
</evidence>
<feature type="repeat" description="CSPG" evidence="5">
    <location>
        <begin position="423"/>
        <end position="518"/>
    </location>
</feature>
<dbReference type="InterPro" id="IPR051561">
    <property type="entry name" value="FRAS1_ECM"/>
</dbReference>
<comment type="caution">
    <text evidence="10">The sequence shown here is derived from an EMBL/GenBank/DDBJ whole genome shotgun (WGS) entry which is preliminary data.</text>
</comment>
<sequence>MKTLLLYALLLLFVGVARGASFYGDGFVQLKMKDSSHSTFNSLHIRFRTSSQRGVLFLAAGQSHYLLLELSSGRLQAKLDLGSGEQILDSDKGNPLNDLAWHTVDLIHDRFNVILTVDKHFQTSQRLSDSQQQLDISDGLYIGGTGGLDKVYLPNDLTGFRGCLDEVLFNQNNLLSSLRPYSGLKNVYEVSLGCSPQFFANEDDAVSFFSSRAYVSLPPWSAQQEWTLECSVHTSAQEGIIMYNSAREGGFVAMEIHDGLLVAVVGRDGMRTELRSLTFVNDKKWHYVKLYFTSKSLQLTIDGETVKSSIKSRSKTLHLKGFLFLGGVDDGTRSEVRKVGLSSVAGKRIKGGSFKGCFRDIKVNGILTGLPNALVTKDVSVGCEPEKEPQVPTTAGSPVFQSVTQLPSIDMSTLAKGLVAGHGQNFLQLRNLVVPEGGRASLESKHIKVNLDFKKLGIRQSQIMFRIEEQPVHGQLRFDVDQEQEESTFSMLDLWHGRVMYIHGGSEDPHDYFMFSIFSSSRKVKPSYLKGEKLYMFNVTVTPTNDAPELSLPEGNLFVLLENSRKRLTTDVLKATDVDSSSTDLVYSVLGNLNADAGFLETEDNPGQAVTSFPHSALEAGKINYAHTGVKNSRIVLRVSDGEKISNTVVLRIMAVKLEYSIANNTGVEVTQGETALINTTQLAIQTNAVRQAVDIRYDVIEPPRFGELQKLHSNGEWKSTDSFSQRVLEKDRLRYLSTFKDIQTANVTDHFKCKVTVAAKATEELVFDIKTKWIHYTLERNEVLQMDKIRRMAIDPEHLYARTHGVDLTEDQIYFKLLSSTKKGLILLNNKKLSAYSMFSQMNITNMEVEYQLIDRPYENTSDTFEYQVFSKHAHSASHVFRINIRADINSVYIKNNGLAVFEGESKLITNNELFAETLSTKEIYYTVTEMPKHGKLARINLSNSTKHYDNLVSFTYQDIIEERLMYVHDDSETTHDQFRFTASTSPLAKSLANEDDSGSKDGVFNITIQLVNDEKPVRIVDKVFHVVKNGQRLLTLDDLCYHDADSDFSDGQLVYTRRGIPIGDLVLVNDTSHKLYQFHQEDLEQKRVLFLHRGMNSGRFVLFVSDGKHYISSLLDISAQDPYLKVANNTGLLVQKGQTGMFSSANFSVVTNMDIREDSEIKFKISDAPKHGALFIKDQRVDSFTQYELKNALLLYRHDDSKNLAEFFTLIVEARGLHLEARINVKVYLESHQKPPVLLNNKILVVDEGKPVKIERGKLEVTHEANLPNEIIFTVKVAPAYGYLRRFHNGKEQFQGVEQDPLMTFTQQGINTGNVQYVQITPERVNDSFVLEASNGVTELSDIVMTVDIIPQYIPIEVSNITLKEGASKALTEDIIRVTSPHFSGLHFVYYVSEGPMHGHIENSRFPGTPTTYFTRKQVEQEFIYYVHDNSETFQDYFTVIANATDLRKHSTPRTVHVQVTPVNDKAPVITANRVLRVWVGSITEITPEDLHAEDDDTAPGQLHYLTTQPSNGHLAVKSAPTRPVMNFTQAHIDQGQLLFVHSGATAGGFNFQVNDGMNFAPRQIFSVTARTLVLHMERSGPLKVFPGASSSISKEVLSAATNDNEGNSNRTIVFNIVNPPKFGKLMTVQADKSGIEISSFTQEMVNEGKVAYVQTLESVGWAALDKFTFTVSSPPASLEAQTFDINISYENAGPERNSLLLKNTGAVVIEGDKVGIDKTMLDASNLLTKQPESRRNSYDVWYQVKSLPQHGVIVVGERNLTKEKPYFSQFILNKYSVTYQHDNSETTQDHFVFDAFLNLKSKPAQRPEDDREVLEEMFNITVTPVNDQPPVLKTKAPSLKVAQGDTVALGPSNLNVEDLDNSPDDIQYSVISRPSNGFLSLAGSLNVSVDTFSQAQINNGEVFFVQDGSPASGVFYFSVTDGHHRPVYKLFNLEVLKIAISIVNQTDLILEQGQTAAVLNQSHLAAVTNGKNTTVQYKITAPPNYGKLLLDNEEVTIFNQEDVQAHRISYHMVNLASSYDNFEFTAFTSEANLTDQMVNITVKPLIRYAEGVRFSNGIRVKLKADFLNVSELALISGSDPLFAILSPPMYGKILKPGKEKKAEPTKTFLFSELQQGKLAIELKANLTEVQELNDSIRFVLKAGNLQPAHGEFVFSIVPYDPALITTTAISLYTSSTASPRQTTVMSPPLLSKSPSIQPSALVTKAVPKFKGRNRWGDSNRSDSHATTRFKPTYSQEIVPVRNQPVRVESVSDSSSSSNPMLIILPLLALLLVVIVVILVLLLRRKQQKKNKHLNGSSARKSRPDSRHFQGHPERTATVPLVTITPLTPSNPGSPALMRLQTGNPAYGQSVTLCSFGDMDHEATQFCRTTNPTLQHNQYWV</sequence>
<feature type="repeat" description="CSPG" evidence="5">
    <location>
        <begin position="659"/>
        <end position="757"/>
    </location>
</feature>
<evidence type="ECO:0000256" key="1">
    <source>
        <dbReference type="ARBA" id="ARBA00022729"/>
    </source>
</evidence>
<evidence type="ECO:0000259" key="9">
    <source>
        <dbReference type="PROSITE" id="PS50025"/>
    </source>
</evidence>
<dbReference type="InterPro" id="IPR001791">
    <property type="entry name" value="Laminin_G"/>
</dbReference>
<keyword evidence="7" id="KW-0812">Transmembrane</keyword>
<feature type="region of interest" description="Disordered" evidence="6">
    <location>
        <begin position="2292"/>
        <end position="2317"/>
    </location>
</feature>
<dbReference type="InterPro" id="IPR039005">
    <property type="entry name" value="CSPG_rpt"/>
</dbReference>
<evidence type="ECO:0000256" key="8">
    <source>
        <dbReference type="SAM" id="SignalP"/>
    </source>
</evidence>
<feature type="compositionally biased region" description="Basic and acidic residues" evidence="6">
    <location>
        <begin position="2217"/>
        <end position="2228"/>
    </location>
</feature>
<dbReference type="Gene3D" id="2.60.120.200">
    <property type="match status" value="2"/>
</dbReference>
<feature type="repeat" description="CSPG" evidence="5">
    <location>
        <begin position="1700"/>
        <end position="1799"/>
    </location>
</feature>
<evidence type="ECO:0000256" key="7">
    <source>
        <dbReference type="SAM" id="Phobius"/>
    </source>
</evidence>
<feature type="repeat" description="CSPG" evidence="5">
    <location>
        <begin position="1354"/>
        <end position="1445"/>
    </location>
</feature>
<feature type="domain" description="Laminin G" evidence="9">
    <location>
        <begin position="204"/>
        <end position="383"/>
    </location>
</feature>
<feature type="transmembrane region" description="Helical" evidence="7">
    <location>
        <begin position="2263"/>
        <end position="2285"/>
    </location>
</feature>
<feature type="repeat" description="CSPG" evidence="5">
    <location>
        <begin position="891"/>
        <end position="985"/>
    </location>
</feature>
<feature type="signal peptide" evidence="8">
    <location>
        <begin position="1"/>
        <end position="19"/>
    </location>
</feature>
<dbReference type="SMART" id="SM00282">
    <property type="entry name" value="LamG"/>
    <property type="match status" value="2"/>
</dbReference>
<feature type="repeat" description="CSPG" evidence="5">
    <location>
        <begin position="548"/>
        <end position="642"/>
    </location>
</feature>
<proteinExistence type="predicted"/>
<feature type="repeat" description="CSPG" evidence="5">
    <location>
        <begin position="1833"/>
        <end position="1925"/>
    </location>
</feature>
<keyword evidence="1 8" id="KW-0732">Signal</keyword>
<feature type="repeat" description="CSPG" evidence="5">
    <location>
        <begin position="1125"/>
        <end position="1215"/>
    </location>
</feature>
<dbReference type="Pfam" id="PF02210">
    <property type="entry name" value="Laminin_G_2"/>
    <property type="match status" value="2"/>
</dbReference>
<keyword evidence="11" id="KW-1185">Reference proteome</keyword>
<accession>A0A9D3N8H6</accession>
<dbReference type="PROSITE" id="PS50025">
    <property type="entry name" value="LAM_G_DOMAIN"/>
    <property type="match status" value="2"/>
</dbReference>
<dbReference type="OrthoDB" id="9026019at2759"/>
<keyword evidence="3" id="KW-0325">Glycoprotein</keyword>
<dbReference type="EMBL" id="JAHKSW010000022">
    <property type="protein sequence ID" value="KAG7318293.1"/>
    <property type="molecule type" value="Genomic_DNA"/>
</dbReference>
<keyword evidence="2" id="KW-0677">Repeat</keyword>
<dbReference type="Pfam" id="PF16184">
    <property type="entry name" value="Cadherin_3"/>
    <property type="match status" value="14"/>
</dbReference>
<feature type="repeat" description="CSPG" evidence="5">
    <location>
        <begin position="1469"/>
        <end position="1559"/>
    </location>
</feature>
<evidence type="ECO:0000313" key="10">
    <source>
        <dbReference type="EMBL" id="KAG7318293.1"/>
    </source>
</evidence>
<organism evidence="10 11">
    <name type="scientific">Hemibagrus wyckioides</name>
    <dbReference type="NCBI Taxonomy" id="337641"/>
    <lineage>
        <taxon>Eukaryota</taxon>
        <taxon>Metazoa</taxon>
        <taxon>Chordata</taxon>
        <taxon>Craniata</taxon>
        <taxon>Vertebrata</taxon>
        <taxon>Euteleostomi</taxon>
        <taxon>Actinopterygii</taxon>
        <taxon>Neopterygii</taxon>
        <taxon>Teleostei</taxon>
        <taxon>Ostariophysi</taxon>
        <taxon>Siluriformes</taxon>
        <taxon>Bagridae</taxon>
        <taxon>Hemibagrus</taxon>
    </lineage>
</organism>
<feature type="compositionally biased region" description="Basic and acidic residues" evidence="6">
    <location>
        <begin position="2304"/>
        <end position="2317"/>
    </location>
</feature>
<feature type="repeat" description="CSPG" evidence="5">
    <location>
        <begin position="1576"/>
        <end position="1675"/>
    </location>
</feature>
<dbReference type="Proteomes" id="UP000824219">
    <property type="component" value="Linkage Group LG22"/>
</dbReference>
<feature type="chain" id="PRO_5038933163" description="Laminin G domain-containing protein" evidence="8">
    <location>
        <begin position="20"/>
        <end position="2383"/>
    </location>
</feature>
<dbReference type="CDD" id="cd00110">
    <property type="entry name" value="LamG"/>
    <property type="match status" value="2"/>
</dbReference>
<dbReference type="PROSITE" id="PS51854">
    <property type="entry name" value="CSPG"/>
    <property type="match status" value="11"/>
</dbReference>
<feature type="repeat" description="CSPG" evidence="5">
    <location>
        <begin position="1237"/>
        <end position="1336"/>
    </location>
</feature>
<name>A0A9D3N8H6_9TELE</name>
<evidence type="ECO:0000256" key="4">
    <source>
        <dbReference type="PROSITE-ProRule" id="PRU00122"/>
    </source>
</evidence>
<dbReference type="SUPFAM" id="SSF49899">
    <property type="entry name" value="Concanavalin A-like lectins/glucanases"/>
    <property type="match status" value="2"/>
</dbReference>
<comment type="caution">
    <text evidence="4">Lacks conserved residue(s) required for the propagation of feature annotation.</text>
</comment>
<feature type="region of interest" description="Disordered" evidence="6">
    <location>
        <begin position="2214"/>
        <end position="2236"/>
    </location>
</feature>
<gene>
    <name evidence="10" type="ORF">KOW79_018048</name>
</gene>
<evidence type="ECO:0000256" key="6">
    <source>
        <dbReference type="SAM" id="MobiDB-lite"/>
    </source>
</evidence>
<feature type="domain" description="Laminin G" evidence="9">
    <location>
        <begin position="17"/>
        <end position="194"/>
    </location>
</feature>
<dbReference type="PANTHER" id="PTHR45739:SF12">
    <property type="entry name" value="CHONDROITIN SULFATE PROTEOGLYCAN 4-LIKE ISOFORM X2"/>
    <property type="match status" value="1"/>
</dbReference>
<keyword evidence="7" id="KW-1133">Transmembrane helix</keyword>
<dbReference type="InterPro" id="IPR013320">
    <property type="entry name" value="ConA-like_dom_sf"/>
</dbReference>
<reference evidence="10 11" key="1">
    <citation type="submission" date="2021-06" db="EMBL/GenBank/DDBJ databases">
        <title>Chromosome-level genome assembly of the red-tail catfish (Hemibagrus wyckioides).</title>
        <authorList>
            <person name="Shao F."/>
        </authorList>
    </citation>
    <scope>NUCLEOTIDE SEQUENCE [LARGE SCALE GENOMIC DNA]</scope>
    <source>
        <strain evidence="10">EC202008001</strain>
        <tissue evidence="10">Blood</tissue>
    </source>
</reference>
<dbReference type="PANTHER" id="PTHR45739">
    <property type="entry name" value="MATRIX PROTEIN, PUTATIVE-RELATED"/>
    <property type="match status" value="1"/>
</dbReference>
<keyword evidence="7" id="KW-0472">Membrane</keyword>
<evidence type="ECO:0000313" key="11">
    <source>
        <dbReference type="Proteomes" id="UP000824219"/>
    </source>
</evidence>
<dbReference type="GO" id="GO:0009653">
    <property type="term" value="P:anatomical structure morphogenesis"/>
    <property type="evidence" value="ECO:0007669"/>
    <property type="project" value="TreeGrafter"/>
</dbReference>